<dbReference type="Gene3D" id="3.30.70.1380">
    <property type="entry name" value="Transcriptional regulatory protein pf0864 domain like"/>
    <property type="match status" value="1"/>
</dbReference>
<accession>A0A1G9PT95</accession>
<dbReference type="Gene3D" id="3.10.20.300">
    <property type="entry name" value="mk0293 like domain"/>
    <property type="match status" value="1"/>
</dbReference>
<sequence>MDAYFNCFSGISGNMVLGALLDLGLDRESWEQELDKLGISEEYLLEIEKVKRSGISAQYVRVDLLNTGCESSAGKQKKSEVRVRHLEDIEELINNSEFSSKIKEDIINIFSRLARAEGRVHDLPPDKVHFHEVGAVDAIVDIAGAVIGLDMLGIERIVASPLHTGTGFVDCAHGSLPVPAPATLELLKGVPVFSRGIDAEMVTPTGAAVITTLADRFDEMPELKVKSTGYGAGTKNLEIPNLLRVTTGDFVEESDYKDGPDKTQIQQVTRISTNIDDMNPEFYQHVMKTILSAGALDVYLIPVQMKKNRPGHILNVLCADEDVEKISKLILEETSSLGVRVESSIERRCLKREIIRVETKWGTVKLKIALDNGELLNVAPEYEDCRALAEKHGIPLKRIYRDALCQFDKEQS</sequence>
<dbReference type="NCBIfam" id="TIGR00299">
    <property type="entry name" value="nickel pincer cofactor biosynthesis protein LarC"/>
    <property type="match status" value="1"/>
</dbReference>
<keyword evidence="4" id="KW-1185">Reference proteome</keyword>
<organism evidence="3 4">
    <name type="scientific">Halarsenatibacter silvermanii</name>
    <dbReference type="NCBI Taxonomy" id="321763"/>
    <lineage>
        <taxon>Bacteria</taxon>
        <taxon>Bacillati</taxon>
        <taxon>Bacillota</taxon>
        <taxon>Clostridia</taxon>
        <taxon>Halanaerobiales</taxon>
        <taxon>Halarsenatibacteraceae</taxon>
        <taxon>Halarsenatibacter</taxon>
    </lineage>
</organism>
<dbReference type="EMBL" id="FNGO01000014">
    <property type="protein sequence ID" value="SDM02014.1"/>
    <property type="molecule type" value="Genomic_DNA"/>
</dbReference>
<comment type="function">
    <text evidence="2">Involved in the biosynthesis of a nickel-pincer cofactor ((SCS)Ni(II) pincer complex). Binds Ni(2+), and functions in nickel delivery to pyridinium-3,5-bisthiocarboxylic acid mononucleotide (P2TMN), to form the mature cofactor. Is thus probably required for the activation of nickel-pincer cofactor-dependent enzymes.</text>
</comment>
<keyword evidence="1 2" id="KW-0533">Nickel</keyword>
<dbReference type="STRING" id="321763.SAMN04488692_11426"/>
<proteinExistence type="inferred from homology"/>
<evidence type="ECO:0000256" key="2">
    <source>
        <dbReference type="HAMAP-Rule" id="MF_01074"/>
    </source>
</evidence>
<evidence type="ECO:0000256" key="1">
    <source>
        <dbReference type="ARBA" id="ARBA00022596"/>
    </source>
</evidence>
<comment type="similarity">
    <text evidence="2">Belongs to the LarC family.</text>
</comment>
<protein>
    <recommendedName>
        <fullName evidence="2">Pyridinium-3,5-bisthiocarboxylic acid mononucleotide nickel insertion protein</fullName>
        <shortName evidence="2">P2TMN nickel insertion protein</shortName>
        <ecNumber evidence="2">4.99.1.12</ecNumber>
    </recommendedName>
    <alternativeName>
        <fullName evidence="2">Nickel-pincer cofactor biosynthesis protein LarC</fullName>
    </alternativeName>
</protein>
<dbReference type="GO" id="GO:0016151">
    <property type="term" value="F:nickel cation binding"/>
    <property type="evidence" value="ECO:0007669"/>
    <property type="project" value="UniProtKB-UniRule"/>
</dbReference>
<evidence type="ECO:0000313" key="4">
    <source>
        <dbReference type="Proteomes" id="UP000199476"/>
    </source>
</evidence>
<evidence type="ECO:0000313" key="3">
    <source>
        <dbReference type="EMBL" id="SDM02014.1"/>
    </source>
</evidence>
<comment type="catalytic activity">
    <reaction evidence="2">
        <text>Ni(II)-pyridinium-3,5-bisthiocarboxylate mononucleotide = pyridinium-3,5-bisthiocarboxylate mononucleotide + Ni(2+)</text>
        <dbReference type="Rhea" id="RHEA:54784"/>
        <dbReference type="ChEBI" id="CHEBI:49786"/>
        <dbReference type="ChEBI" id="CHEBI:137372"/>
        <dbReference type="ChEBI" id="CHEBI:137373"/>
        <dbReference type="EC" id="4.99.1.12"/>
    </reaction>
</comment>
<keyword evidence="2" id="KW-0456">Lyase</keyword>
<dbReference type="PANTHER" id="PTHR36566">
    <property type="entry name" value="NICKEL INSERTION PROTEIN-RELATED"/>
    <property type="match status" value="1"/>
</dbReference>
<dbReference type="Proteomes" id="UP000199476">
    <property type="component" value="Unassembled WGS sequence"/>
</dbReference>
<dbReference type="AlphaFoldDB" id="A0A1G9PT95"/>
<dbReference type="HAMAP" id="MF_01074">
    <property type="entry name" value="LarC"/>
    <property type="match status" value="1"/>
</dbReference>
<reference evidence="3 4" key="1">
    <citation type="submission" date="2016-10" db="EMBL/GenBank/DDBJ databases">
        <authorList>
            <person name="de Groot N.N."/>
        </authorList>
    </citation>
    <scope>NUCLEOTIDE SEQUENCE [LARGE SCALE GENOMIC DNA]</scope>
    <source>
        <strain evidence="3 4">SLAS-1</strain>
    </source>
</reference>
<dbReference type="GO" id="GO:0051604">
    <property type="term" value="P:protein maturation"/>
    <property type="evidence" value="ECO:0007669"/>
    <property type="project" value="UniProtKB-UniRule"/>
</dbReference>
<dbReference type="PANTHER" id="PTHR36566:SF1">
    <property type="entry name" value="PYRIDINIUM-3,5-BISTHIOCARBOXYLIC ACID MONONUCLEOTIDE NICKEL INSERTION PROTEIN"/>
    <property type="match status" value="1"/>
</dbReference>
<dbReference type="Pfam" id="PF01969">
    <property type="entry name" value="Ni_insertion"/>
    <property type="match status" value="1"/>
</dbReference>
<dbReference type="EC" id="4.99.1.12" evidence="2"/>
<dbReference type="InterPro" id="IPR002822">
    <property type="entry name" value="Ni_insertion"/>
</dbReference>
<name>A0A1G9PT95_9FIRM</name>
<gene>
    <name evidence="2" type="primary">larC</name>
    <name evidence="3" type="ORF">SAMN04488692_11426</name>
</gene>
<dbReference type="RefSeq" id="WP_234985560.1">
    <property type="nucleotide sequence ID" value="NZ_FNGO01000014.1"/>
</dbReference>
<dbReference type="GO" id="GO:0016829">
    <property type="term" value="F:lyase activity"/>
    <property type="evidence" value="ECO:0007669"/>
    <property type="project" value="UniProtKB-UniRule"/>
</dbReference>